<feature type="compositionally biased region" description="Acidic residues" evidence="1">
    <location>
        <begin position="536"/>
        <end position="556"/>
    </location>
</feature>
<name>A0A4S9EY94_AURPU</name>
<comment type="caution">
    <text evidence="2">The sequence shown here is derived from an EMBL/GenBank/DDBJ whole genome shotgun (WGS) entry which is preliminary data.</text>
</comment>
<gene>
    <name evidence="2" type="ORF">D6D10_04616</name>
</gene>
<evidence type="ECO:0008006" key="4">
    <source>
        <dbReference type="Google" id="ProtNLM"/>
    </source>
</evidence>
<dbReference type="InterPro" id="IPR052778">
    <property type="entry name" value="Centrosome-WD_assoc"/>
</dbReference>
<reference evidence="2 3" key="1">
    <citation type="submission" date="2018-10" db="EMBL/GenBank/DDBJ databases">
        <title>Fifty Aureobasidium pullulans genomes reveal a recombining polyextremotolerant generalist.</title>
        <authorList>
            <person name="Gostincar C."/>
            <person name="Turk M."/>
            <person name="Zajc J."/>
            <person name="Gunde-Cimerman N."/>
        </authorList>
    </citation>
    <scope>NUCLEOTIDE SEQUENCE [LARGE SCALE GENOMIC DNA]</scope>
    <source>
        <strain evidence="2 3">EXF-9785</strain>
    </source>
</reference>
<dbReference type="AlphaFoldDB" id="A0A4S9EY94"/>
<protein>
    <recommendedName>
        <fullName evidence="4">WD40 repeat-like protein</fullName>
    </recommendedName>
</protein>
<dbReference type="InterPro" id="IPR036322">
    <property type="entry name" value="WD40_repeat_dom_sf"/>
</dbReference>
<dbReference type="SUPFAM" id="SSF50978">
    <property type="entry name" value="WD40 repeat-like"/>
    <property type="match status" value="1"/>
</dbReference>
<dbReference type="PANTHER" id="PTHR16220:SF0">
    <property type="entry name" value="WD REPEAT-CONTAINING PROTEIN WRAP73"/>
    <property type="match status" value="1"/>
</dbReference>
<evidence type="ECO:0000256" key="1">
    <source>
        <dbReference type="SAM" id="MobiDB-lite"/>
    </source>
</evidence>
<evidence type="ECO:0000313" key="3">
    <source>
        <dbReference type="Proteomes" id="UP000308953"/>
    </source>
</evidence>
<sequence length="574" mass="61995">MNASEVIESTTHASPSPDGHYIAGLTPDHLYVYYTSSLTIACSFPLDHLNTPTTRSVEAPTLHWTPCSLSIILQTSSYVSLHSLANTSSRVKIANGSASLGRIASVDVFGEDVVVVWEFGRVGIFEVGRGRVTEIGELKTGIGSLRSAWGIRRVKGKAEVLALLCRTSATDILSLLLPSSTTPLTTITLPTIDAQYLAWSPSSKWISILDTSLSAPNSAVHIYTADGNFYRSYPPQTSIPAEETYTLGPLRQAWGPSNLALANADGSITLLSTTTFSPVCVLDPWTIAEDDITAVYREQVSGKGDRSWAYLGNGDDSTFQLLTSYSPALDMKFDVSGKHLAFRLEAFPETVIIWKIPSSNPVFASPTQDEAINEDQSETNEQQNTLSILHHHTAIRKLHWHPTTPGLLLTHTEDNQIYLFSNNPDTNAPLQITHPFSSAASSSTSSSPSINEITNIHWTTPTTLLHTTRKRGWCLLYPFGSAPASSSSSPAKPQFSAGMIGVEDVGQVGTEDVGEDSLYDILSGRTPLPKLRISDDVEGEVDGEELPVDSEGEEGLGDTFRGKGTAGTVGSFEY</sequence>
<organism evidence="2 3">
    <name type="scientific">Aureobasidium pullulans</name>
    <name type="common">Black yeast</name>
    <name type="synonym">Pullularia pullulans</name>
    <dbReference type="NCBI Taxonomy" id="5580"/>
    <lineage>
        <taxon>Eukaryota</taxon>
        <taxon>Fungi</taxon>
        <taxon>Dikarya</taxon>
        <taxon>Ascomycota</taxon>
        <taxon>Pezizomycotina</taxon>
        <taxon>Dothideomycetes</taxon>
        <taxon>Dothideomycetidae</taxon>
        <taxon>Dothideales</taxon>
        <taxon>Saccotheciaceae</taxon>
        <taxon>Aureobasidium</taxon>
    </lineage>
</organism>
<dbReference type="GO" id="GO:1990811">
    <property type="term" value="C:MWP complex"/>
    <property type="evidence" value="ECO:0007669"/>
    <property type="project" value="TreeGrafter"/>
</dbReference>
<dbReference type="Gene3D" id="2.130.10.10">
    <property type="entry name" value="YVTN repeat-like/Quinoprotein amine dehydrogenase"/>
    <property type="match status" value="1"/>
</dbReference>
<dbReference type="PANTHER" id="PTHR16220">
    <property type="entry name" value="WD REPEAT PROTEIN 8-RELATED"/>
    <property type="match status" value="1"/>
</dbReference>
<accession>A0A4S9EY94</accession>
<dbReference type="GO" id="GO:1990810">
    <property type="term" value="P:microtubule anchoring at mitotic spindle pole body"/>
    <property type="evidence" value="ECO:0007669"/>
    <property type="project" value="TreeGrafter"/>
</dbReference>
<proteinExistence type="predicted"/>
<dbReference type="EMBL" id="QZAV01000083">
    <property type="protein sequence ID" value="THX39007.1"/>
    <property type="molecule type" value="Genomic_DNA"/>
</dbReference>
<feature type="region of interest" description="Disordered" evidence="1">
    <location>
        <begin position="533"/>
        <end position="574"/>
    </location>
</feature>
<dbReference type="InterPro" id="IPR015943">
    <property type="entry name" value="WD40/YVTN_repeat-like_dom_sf"/>
</dbReference>
<dbReference type="Proteomes" id="UP000308953">
    <property type="component" value="Unassembled WGS sequence"/>
</dbReference>
<dbReference type="GO" id="GO:0005815">
    <property type="term" value="C:microtubule organizing center"/>
    <property type="evidence" value="ECO:0007669"/>
    <property type="project" value="TreeGrafter"/>
</dbReference>
<evidence type="ECO:0000313" key="2">
    <source>
        <dbReference type="EMBL" id="THX39007.1"/>
    </source>
</evidence>